<dbReference type="PANTHER" id="PTHR11122">
    <property type="entry name" value="APOSPORY-ASSOCIATED PROTEIN C-RELATED"/>
    <property type="match status" value="1"/>
</dbReference>
<organism evidence="8 9">
    <name type="scientific">Phanerochaete sordida</name>
    <dbReference type="NCBI Taxonomy" id="48140"/>
    <lineage>
        <taxon>Eukaryota</taxon>
        <taxon>Fungi</taxon>
        <taxon>Dikarya</taxon>
        <taxon>Basidiomycota</taxon>
        <taxon>Agaricomycotina</taxon>
        <taxon>Agaricomycetes</taxon>
        <taxon>Polyporales</taxon>
        <taxon>Phanerochaetaceae</taxon>
        <taxon>Phanerochaete</taxon>
    </lineage>
</organism>
<name>A0A9P3L9V4_9APHY</name>
<sequence length="303" mass="32556">MPVEQSQGKVVLKHPKGSSAEILLYGASIISWKSSSSTDLAPKERLFVSGKAALDGSKPVRGGIPVVFPCFGAPSHPDHAKLPQHGFARSEVWSFSDVVMDNDAGVSVRLTLLPNDSIKAKFDKPFELAYVVTLSEHQLSTDLHVKNSGTPGAATLQFQALLHNYIRAPANDVLVTPLQGVTYYDKTEATDELKAQPKTETRPGVDVKKFTDSVYENAGGKYQVVWPGGGLELKTKGFKDVVVWNPQAEAGAKIGDMEAGGWEKYICVEPGFVRGFVTLAGGETWIGQQVLTATDSSVLAAKV</sequence>
<proteinExistence type="inferred from homology"/>
<evidence type="ECO:0000256" key="4">
    <source>
        <dbReference type="ARBA" id="ARBA00023235"/>
    </source>
</evidence>
<dbReference type="SUPFAM" id="SSF74650">
    <property type="entry name" value="Galactose mutarotase-like"/>
    <property type="match status" value="1"/>
</dbReference>
<dbReference type="InterPro" id="IPR008183">
    <property type="entry name" value="Aldose_1/G6P_1-epimerase"/>
</dbReference>
<dbReference type="GO" id="GO:0005975">
    <property type="term" value="P:carbohydrate metabolic process"/>
    <property type="evidence" value="ECO:0007669"/>
    <property type="project" value="InterPro"/>
</dbReference>
<dbReference type="InterPro" id="IPR025532">
    <property type="entry name" value="G6P_1-epimerase"/>
</dbReference>
<feature type="binding site" evidence="7">
    <location>
        <position position="61"/>
    </location>
    <ligand>
        <name>substrate</name>
    </ligand>
</feature>
<protein>
    <recommendedName>
        <fullName evidence="3 5">Glucose-6-phosphate 1-epimerase</fullName>
        <ecNumber evidence="3 5">5.1.3.15</ecNumber>
    </recommendedName>
</protein>
<gene>
    <name evidence="8" type="ORF">PsYK624_021920</name>
</gene>
<dbReference type="EMBL" id="BPQB01000003">
    <property type="protein sequence ID" value="GJE86112.1"/>
    <property type="molecule type" value="Genomic_DNA"/>
</dbReference>
<dbReference type="EC" id="5.1.3.15" evidence="3 5"/>
<evidence type="ECO:0000313" key="9">
    <source>
        <dbReference type="Proteomes" id="UP000703269"/>
    </source>
</evidence>
<dbReference type="OrthoDB" id="1659429at2759"/>
<dbReference type="PANTHER" id="PTHR11122:SF13">
    <property type="entry name" value="GLUCOSE-6-PHOSPHATE 1-EPIMERASE"/>
    <property type="match status" value="1"/>
</dbReference>
<dbReference type="GO" id="GO:0005737">
    <property type="term" value="C:cytoplasm"/>
    <property type="evidence" value="ECO:0007669"/>
    <property type="project" value="TreeGrafter"/>
</dbReference>
<dbReference type="Proteomes" id="UP000703269">
    <property type="component" value="Unassembled WGS sequence"/>
</dbReference>
<feature type="binding site" evidence="7">
    <location>
        <position position="84"/>
    </location>
    <ligand>
        <name>substrate</name>
    </ligand>
</feature>
<dbReference type="CDD" id="cd09020">
    <property type="entry name" value="D-hex-6-P-epi_like"/>
    <property type="match status" value="1"/>
</dbReference>
<dbReference type="InterPro" id="IPR011013">
    <property type="entry name" value="Gal_mutarotase_sf_dom"/>
</dbReference>
<comment type="caution">
    <text evidence="8">The sequence shown here is derived from an EMBL/GenBank/DDBJ whole genome shotgun (WGS) entry which is preliminary data.</text>
</comment>
<comment type="catalytic activity">
    <reaction evidence="1">
        <text>alpha-D-glucose 6-phosphate = beta-D-glucose 6-phosphate</text>
        <dbReference type="Rhea" id="RHEA:16249"/>
        <dbReference type="ChEBI" id="CHEBI:58225"/>
        <dbReference type="ChEBI" id="CHEBI:58247"/>
        <dbReference type="EC" id="5.1.3.15"/>
    </reaction>
</comment>
<evidence type="ECO:0000256" key="2">
    <source>
        <dbReference type="ARBA" id="ARBA00005866"/>
    </source>
</evidence>
<feature type="active site" evidence="6">
    <location>
        <position position="269"/>
    </location>
</feature>
<evidence type="ECO:0000256" key="3">
    <source>
        <dbReference type="ARBA" id="ARBA00012083"/>
    </source>
</evidence>
<comment type="similarity">
    <text evidence="2 5">Belongs to the glucose-6-phosphate 1-epimerase family.</text>
</comment>
<feature type="active site" evidence="6">
    <location>
        <position position="163"/>
    </location>
</feature>
<accession>A0A9P3L9V4</accession>
<dbReference type="GO" id="GO:0030246">
    <property type="term" value="F:carbohydrate binding"/>
    <property type="evidence" value="ECO:0007669"/>
    <property type="project" value="UniProtKB-UniRule"/>
</dbReference>
<evidence type="ECO:0000256" key="5">
    <source>
        <dbReference type="PIRNR" id="PIRNR016020"/>
    </source>
</evidence>
<evidence type="ECO:0000256" key="7">
    <source>
        <dbReference type="PIRSR" id="PIRSR016020-2"/>
    </source>
</evidence>
<dbReference type="Pfam" id="PF01263">
    <property type="entry name" value="Aldose_epim"/>
    <property type="match status" value="1"/>
</dbReference>
<dbReference type="GO" id="GO:0047938">
    <property type="term" value="F:glucose-6-phosphate 1-epimerase activity"/>
    <property type="evidence" value="ECO:0007669"/>
    <property type="project" value="UniProtKB-UniRule"/>
</dbReference>
<dbReference type="InterPro" id="IPR014718">
    <property type="entry name" value="GH-type_carb-bd"/>
</dbReference>
<keyword evidence="4 5" id="KW-0413">Isomerase</keyword>
<evidence type="ECO:0000256" key="6">
    <source>
        <dbReference type="PIRSR" id="PIRSR016020-1"/>
    </source>
</evidence>
<reference evidence="8 9" key="1">
    <citation type="submission" date="2021-08" db="EMBL/GenBank/DDBJ databases">
        <title>Draft Genome Sequence of Phanerochaete sordida strain YK-624.</title>
        <authorList>
            <person name="Mori T."/>
            <person name="Dohra H."/>
            <person name="Suzuki T."/>
            <person name="Kawagishi H."/>
            <person name="Hirai H."/>
        </authorList>
    </citation>
    <scope>NUCLEOTIDE SEQUENCE [LARGE SCALE GENOMIC DNA]</scope>
    <source>
        <strain evidence="8 9">YK-624</strain>
    </source>
</reference>
<evidence type="ECO:0000256" key="1">
    <source>
        <dbReference type="ARBA" id="ARBA00001096"/>
    </source>
</evidence>
<dbReference type="AlphaFoldDB" id="A0A9P3L9V4"/>
<dbReference type="Gene3D" id="2.70.98.10">
    <property type="match status" value="1"/>
</dbReference>
<keyword evidence="9" id="KW-1185">Reference proteome</keyword>
<dbReference type="PIRSF" id="PIRSF016020">
    <property type="entry name" value="PHexose_mutarotase"/>
    <property type="match status" value="1"/>
</dbReference>
<feature type="binding site" evidence="7">
    <location>
        <position position="89"/>
    </location>
    <ligand>
        <name>substrate</name>
    </ligand>
</feature>
<comment type="function">
    <text evidence="5">Catalyzes the interconversion between the alpha and beta anomers from at least three hexose 6-phosphate sugars (Glc6P, Gal6P, and Man6P).</text>
</comment>
<evidence type="ECO:0000313" key="8">
    <source>
        <dbReference type="EMBL" id="GJE86112.1"/>
    </source>
</evidence>